<dbReference type="RefSeq" id="WP_200505937.1">
    <property type="nucleotide sequence ID" value="NZ_JAEHFX010000004.1"/>
</dbReference>
<proteinExistence type="predicted"/>
<comment type="caution">
    <text evidence="2">The sequence shown here is derived from an EMBL/GenBank/DDBJ whole genome shotgun (WGS) entry which is preliminary data.</text>
</comment>
<dbReference type="EMBL" id="JAEHFX010000004">
    <property type="protein sequence ID" value="MBK0403178.1"/>
    <property type="molecule type" value="Genomic_DNA"/>
</dbReference>
<sequence>MSRLYPQNSIFKLPEIGKTTPYCNHLKSQFINLAVIKPGKDEKAKQQATLTVQERKPGKSRQEENGMLSGCKSV</sequence>
<dbReference type="Proteomes" id="UP000644147">
    <property type="component" value="Unassembled WGS sequence"/>
</dbReference>
<name>A0ABS1C1H1_9BACT</name>
<evidence type="ECO:0000313" key="3">
    <source>
        <dbReference type="Proteomes" id="UP000644147"/>
    </source>
</evidence>
<evidence type="ECO:0000256" key="1">
    <source>
        <dbReference type="SAM" id="MobiDB-lite"/>
    </source>
</evidence>
<accession>A0ABS1C1H1</accession>
<reference evidence="2 3" key="1">
    <citation type="submission" date="2020-12" db="EMBL/GenBank/DDBJ databases">
        <title>Bacterial novel species Adhaeribacter sp. BT258 isolated from soil.</title>
        <authorList>
            <person name="Jung H.-Y."/>
        </authorList>
    </citation>
    <scope>NUCLEOTIDE SEQUENCE [LARGE SCALE GENOMIC DNA]</scope>
    <source>
        <strain evidence="2 3">BT258</strain>
    </source>
</reference>
<feature type="compositionally biased region" description="Basic and acidic residues" evidence="1">
    <location>
        <begin position="53"/>
        <end position="64"/>
    </location>
</feature>
<evidence type="ECO:0000313" key="2">
    <source>
        <dbReference type="EMBL" id="MBK0403178.1"/>
    </source>
</evidence>
<gene>
    <name evidence="2" type="ORF">I5M27_09290</name>
</gene>
<protein>
    <submittedName>
        <fullName evidence="2">Uncharacterized protein</fullName>
    </submittedName>
</protein>
<feature type="region of interest" description="Disordered" evidence="1">
    <location>
        <begin position="46"/>
        <end position="74"/>
    </location>
</feature>
<organism evidence="2 3">
    <name type="scientific">Adhaeribacter terrigena</name>
    <dbReference type="NCBI Taxonomy" id="2793070"/>
    <lineage>
        <taxon>Bacteria</taxon>
        <taxon>Pseudomonadati</taxon>
        <taxon>Bacteroidota</taxon>
        <taxon>Cytophagia</taxon>
        <taxon>Cytophagales</taxon>
        <taxon>Hymenobacteraceae</taxon>
        <taxon>Adhaeribacter</taxon>
    </lineage>
</organism>
<keyword evidence="3" id="KW-1185">Reference proteome</keyword>